<keyword evidence="2" id="KW-0812">Transmembrane</keyword>
<evidence type="ECO:0000256" key="2">
    <source>
        <dbReference type="SAM" id="Phobius"/>
    </source>
</evidence>
<dbReference type="Proteomes" id="UP000189940">
    <property type="component" value="Unassembled WGS sequence"/>
</dbReference>
<protein>
    <submittedName>
        <fullName evidence="3">General secretion pathway protein GspJ</fullName>
    </submittedName>
</protein>
<proteinExistence type="predicted"/>
<dbReference type="PROSITE" id="PS00409">
    <property type="entry name" value="PROKAR_NTER_METHYL"/>
    <property type="match status" value="1"/>
</dbReference>
<keyword evidence="2" id="KW-1133">Transmembrane helix</keyword>
<feature type="region of interest" description="Disordered" evidence="1">
    <location>
        <begin position="206"/>
        <end position="246"/>
    </location>
</feature>
<comment type="caution">
    <text evidence="3">The sequence shown here is derived from an EMBL/GenBank/DDBJ whole genome shotgun (WGS) entry which is preliminary data.</text>
</comment>
<sequence length="246" mass="26077">MTGRTDAGDAGFTLIEALVALALTGLVLSALATLTAQWLPTWNRGLDRIQNIEQIGIAMQRIAADLSAAEYVSPGREQKKPLFDGSALSVTFVRTTLAPNAGIGLDIVRIGETTDRGRLVVLRTRAPLTPIPPGISPSEQIHTIDPVVLLRAPLRLSFAYAGPDHVFHDDWHDQPKLPRIIMLTLREALSERVLSASTVALVHVDAPAGKSGNGAGDDAKGGDKDNNKDGTVNDNKTTGAPREGGS</sequence>
<keyword evidence="4" id="KW-1185">Reference proteome</keyword>
<feature type="transmembrane region" description="Helical" evidence="2">
    <location>
        <begin position="12"/>
        <end position="34"/>
    </location>
</feature>
<dbReference type="InterPro" id="IPR012902">
    <property type="entry name" value="N_methyl_site"/>
</dbReference>
<dbReference type="OrthoDB" id="7958789at2"/>
<evidence type="ECO:0000256" key="1">
    <source>
        <dbReference type="SAM" id="MobiDB-lite"/>
    </source>
</evidence>
<organism evidence="3 4">
    <name type="scientific">Nitrobacter vulgaris</name>
    <dbReference type="NCBI Taxonomy" id="29421"/>
    <lineage>
        <taxon>Bacteria</taxon>
        <taxon>Pseudomonadati</taxon>
        <taxon>Pseudomonadota</taxon>
        <taxon>Alphaproteobacteria</taxon>
        <taxon>Hyphomicrobiales</taxon>
        <taxon>Nitrobacteraceae</taxon>
        <taxon>Nitrobacter</taxon>
    </lineage>
</organism>
<reference evidence="3 4" key="1">
    <citation type="submission" date="2017-02" db="EMBL/GenBank/DDBJ databases">
        <title>Genome sequence of the nitrite-oxidizing bacterium Nitrobacter vulgaris strain Ab1.</title>
        <authorList>
            <person name="Mellbye B.L."/>
            <person name="Davis E.W."/>
            <person name="Spieck E."/>
            <person name="Chang J.H."/>
            <person name="Bottomley P.J."/>
            <person name="Sayavedra-Soto L.A."/>
        </authorList>
    </citation>
    <scope>NUCLEOTIDE SEQUENCE [LARGE SCALE GENOMIC DNA]</scope>
    <source>
        <strain evidence="3 4">Ab1</strain>
    </source>
</reference>
<feature type="compositionally biased region" description="Basic and acidic residues" evidence="1">
    <location>
        <begin position="217"/>
        <end position="228"/>
    </location>
</feature>
<evidence type="ECO:0000313" key="4">
    <source>
        <dbReference type="Proteomes" id="UP000189940"/>
    </source>
</evidence>
<dbReference type="AlphaFoldDB" id="A0A1V4I1H3"/>
<keyword evidence="2" id="KW-0472">Membrane</keyword>
<evidence type="ECO:0000313" key="3">
    <source>
        <dbReference type="EMBL" id="OPH83984.1"/>
    </source>
</evidence>
<dbReference type="EMBL" id="MWPQ01000013">
    <property type="protein sequence ID" value="OPH83984.1"/>
    <property type="molecule type" value="Genomic_DNA"/>
</dbReference>
<dbReference type="RefSeq" id="WP_079445824.1">
    <property type="nucleotide sequence ID" value="NZ_MWPQ01000013.1"/>
</dbReference>
<accession>A0A1V4I1H3</accession>
<dbReference type="NCBIfam" id="TIGR02532">
    <property type="entry name" value="IV_pilin_GFxxxE"/>
    <property type="match status" value="1"/>
</dbReference>
<name>A0A1V4I1H3_NITVU</name>
<feature type="compositionally biased region" description="Low complexity" evidence="1">
    <location>
        <begin position="229"/>
        <end position="238"/>
    </location>
</feature>
<gene>
    <name evidence="3" type="ORF">B2M20_04110</name>
</gene>
<dbReference type="Pfam" id="PF07963">
    <property type="entry name" value="N_methyl"/>
    <property type="match status" value="1"/>
</dbReference>
<dbReference type="STRING" id="29421.B2M20_04110"/>